<dbReference type="Proteomes" id="UP000790709">
    <property type="component" value="Unassembled WGS sequence"/>
</dbReference>
<proteinExistence type="predicted"/>
<keyword evidence="2" id="KW-1185">Reference proteome</keyword>
<protein>
    <submittedName>
        <fullName evidence="1">Uncharacterized protein</fullName>
    </submittedName>
</protein>
<sequence length="307" mass="33666">MSVFQDLYERQSLDYVIIIAAQPDFLAVASGAVVMYDQAMTKRNPTVLNLSQENRRWSIMTALYFVARYCGSVFVFTYAAADLRLNWTLTWISTFFTAAMQAILLMRAYALCNRSKAILVFLLVFISGMVFNPSVVGRYVLAMGPSVGSVLEEGDANLSVLEPWLTIAIVLQLAFDTVVLVIALFASAKHALEARRLHGGWSINPLVQALVADQILYFLCYAVWQALSVPLALPSSGAANSPLLNALSMIFTALAVIAGPRMVISLRAYELKTREGTFREELSTIQFGARDLPPQAAGEGGPEFMTA</sequence>
<dbReference type="EMBL" id="MU266505">
    <property type="protein sequence ID" value="KAH7921943.1"/>
    <property type="molecule type" value="Genomic_DNA"/>
</dbReference>
<gene>
    <name evidence="1" type="ORF">BV22DRAFT_1049268</name>
</gene>
<reference evidence="1" key="1">
    <citation type="journal article" date="2021" name="New Phytol.">
        <title>Evolutionary innovations through gain and loss of genes in the ectomycorrhizal Boletales.</title>
        <authorList>
            <person name="Wu G."/>
            <person name="Miyauchi S."/>
            <person name="Morin E."/>
            <person name="Kuo A."/>
            <person name="Drula E."/>
            <person name="Varga T."/>
            <person name="Kohler A."/>
            <person name="Feng B."/>
            <person name="Cao Y."/>
            <person name="Lipzen A."/>
            <person name="Daum C."/>
            <person name="Hundley H."/>
            <person name="Pangilinan J."/>
            <person name="Johnson J."/>
            <person name="Barry K."/>
            <person name="LaButti K."/>
            <person name="Ng V."/>
            <person name="Ahrendt S."/>
            <person name="Min B."/>
            <person name="Choi I.G."/>
            <person name="Park H."/>
            <person name="Plett J.M."/>
            <person name="Magnuson J."/>
            <person name="Spatafora J.W."/>
            <person name="Nagy L.G."/>
            <person name="Henrissat B."/>
            <person name="Grigoriev I.V."/>
            <person name="Yang Z.L."/>
            <person name="Xu J."/>
            <person name="Martin F.M."/>
        </authorList>
    </citation>
    <scope>NUCLEOTIDE SEQUENCE</scope>
    <source>
        <strain evidence="1">KUC20120723A-06</strain>
    </source>
</reference>
<evidence type="ECO:0000313" key="2">
    <source>
        <dbReference type="Proteomes" id="UP000790709"/>
    </source>
</evidence>
<accession>A0ACB8BAN6</accession>
<comment type="caution">
    <text evidence="1">The sequence shown here is derived from an EMBL/GenBank/DDBJ whole genome shotgun (WGS) entry which is preliminary data.</text>
</comment>
<evidence type="ECO:0000313" key="1">
    <source>
        <dbReference type="EMBL" id="KAH7921943.1"/>
    </source>
</evidence>
<name>A0ACB8BAN6_9AGAM</name>
<organism evidence="1 2">
    <name type="scientific">Leucogyrophana mollusca</name>
    <dbReference type="NCBI Taxonomy" id="85980"/>
    <lineage>
        <taxon>Eukaryota</taxon>
        <taxon>Fungi</taxon>
        <taxon>Dikarya</taxon>
        <taxon>Basidiomycota</taxon>
        <taxon>Agaricomycotina</taxon>
        <taxon>Agaricomycetes</taxon>
        <taxon>Agaricomycetidae</taxon>
        <taxon>Boletales</taxon>
        <taxon>Boletales incertae sedis</taxon>
        <taxon>Leucogyrophana</taxon>
    </lineage>
</organism>